<gene>
    <name evidence="3" type="ORF">SDRG_04282</name>
</gene>
<dbReference type="GeneID" id="19945009"/>
<feature type="domain" description="L-asparaginase N-terminal" evidence="2">
    <location>
        <begin position="276"/>
        <end position="378"/>
    </location>
</feature>
<proteinExistence type="predicted"/>
<dbReference type="RefSeq" id="XP_008608170.1">
    <property type="nucleotide sequence ID" value="XM_008609948.1"/>
</dbReference>
<evidence type="ECO:0000256" key="1">
    <source>
        <dbReference type="SAM" id="MobiDB-lite"/>
    </source>
</evidence>
<reference evidence="3 4" key="1">
    <citation type="submission" date="2012-04" db="EMBL/GenBank/DDBJ databases">
        <title>The Genome Sequence of Saprolegnia declina VS20.</title>
        <authorList>
            <consortium name="The Broad Institute Genome Sequencing Platform"/>
            <person name="Russ C."/>
            <person name="Nusbaum C."/>
            <person name="Tyler B."/>
            <person name="van West P."/>
            <person name="Dieguez-Uribeondo J."/>
            <person name="de Bruijn I."/>
            <person name="Tripathy S."/>
            <person name="Jiang R."/>
            <person name="Young S.K."/>
            <person name="Zeng Q."/>
            <person name="Gargeya S."/>
            <person name="Fitzgerald M."/>
            <person name="Haas B."/>
            <person name="Abouelleil A."/>
            <person name="Alvarado L."/>
            <person name="Arachchi H.M."/>
            <person name="Berlin A."/>
            <person name="Chapman S.B."/>
            <person name="Goldberg J."/>
            <person name="Griggs A."/>
            <person name="Gujja S."/>
            <person name="Hansen M."/>
            <person name="Howarth C."/>
            <person name="Imamovic A."/>
            <person name="Larimer J."/>
            <person name="McCowen C."/>
            <person name="Montmayeur A."/>
            <person name="Murphy C."/>
            <person name="Neiman D."/>
            <person name="Pearson M."/>
            <person name="Priest M."/>
            <person name="Roberts A."/>
            <person name="Saif S."/>
            <person name="Shea T."/>
            <person name="Sisk P."/>
            <person name="Sykes S."/>
            <person name="Wortman J."/>
            <person name="Nusbaum C."/>
            <person name="Birren B."/>
        </authorList>
    </citation>
    <scope>NUCLEOTIDE SEQUENCE [LARGE SCALE GENOMIC DNA]</scope>
    <source>
        <strain evidence="3 4">VS20</strain>
    </source>
</reference>
<feature type="region of interest" description="Disordered" evidence="1">
    <location>
        <begin position="182"/>
        <end position="212"/>
    </location>
</feature>
<evidence type="ECO:0000313" key="4">
    <source>
        <dbReference type="Proteomes" id="UP000030762"/>
    </source>
</evidence>
<dbReference type="InterPro" id="IPR006034">
    <property type="entry name" value="Asparaginase/glutaminase-like"/>
</dbReference>
<dbReference type="InterPro" id="IPR029021">
    <property type="entry name" value="Prot-tyrosine_phosphatase-like"/>
</dbReference>
<keyword evidence="4" id="KW-1185">Reference proteome</keyword>
<dbReference type="SUPFAM" id="SSF53774">
    <property type="entry name" value="Glutaminase/Asparaginase"/>
    <property type="match status" value="1"/>
</dbReference>
<dbReference type="OMA" id="QKWIGFM"/>
<evidence type="ECO:0000313" key="3">
    <source>
        <dbReference type="EMBL" id="EQC38578.1"/>
    </source>
</evidence>
<dbReference type="STRING" id="1156394.T0S0W4"/>
<dbReference type="AlphaFoldDB" id="T0S0W4"/>
<dbReference type="Gene3D" id="3.90.190.10">
    <property type="entry name" value="Protein tyrosine phosphatase superfamily"/>
    <property type="match status" value="1"/>
</dbReference>
<dbReference type="InterPro" id="IPR036152">
    <property type="entry name" value="Asp/glu_Ase-like_sf"/>
</dbReference>
<dbReference type="PIRSF" id="PIRSF001220">
    <property type="entry name" value="L-ASNase_gatD"/>
    <property type="match status" value="1"/>
</dbReference>
<dbReference type="InParanoid" id="T0S0W4"/>
<dbReference type="OrthoDB" id="542841at2759"/>
<sequence>MADEALRRYNFGRASSRCELVYGAERPGYVHLTRDQPATPRGPDVDEATVQKWIDFMQAAGIAHVLCLLTKEELRFYARPLLETFGASFGDANVTHVDVANSWQLVTLLGSMTRAVSASEKIVVFCSTGQSRTANVLALWLHRQHALGIAEAINDVVAFAHEARTTRKPRVPDVIQLLLGHGSTTESSSVPPPPPSARLNSSRPNSSRLASSTSIGLVGDDIVDWCFLQMGGAMDRRSVSTGRFGERTQFEIGDPCVRNILSVGNYSRGYEAISVCKREGADVTLADRKALLAALFRTSASHVIVTHGLETLLESARYVQQNVPTAPKVIVFTGATLPATETASDATFALGFAIGVCSTLRHGVYVAAHGRVMPAGSCLRNERTGYFEELPKSKA</sequence>
<name>T0S0W4_SAPDV</name>
<dbReference type="PIRSF" id="PIRSF500176">
    <property type="entry name" value="L_ASNase"/>
    <property type="match status" value="1"/>
</dbReference>
<dbReference type="Proteomes" id="UP000030762">
    <property type="component" value="Unassembled WGS sequence"/>
</dbReference>
<protein>
    <recommendedName>
        <fullName evidence="2">L-asparaginase N-terminal domain-containing protein</fullName>
    </recommendedName>
</protein>
<evidence type="ECO:0000259" key="2">
    <source>
        <dbReference type="Pfam" id="PF00710"/>
    </source>
</evidence>
<feature type="compositionally biased region" description="Low complexity" evidence="1">
    <location>
        <begin position="197"/>
        <end position="212"/>
    </location>
</feature>
<dbReference type="eggNOG" id="ENOG502S79E">
    <property type="taxonomic scope" value="Eukaryota"/>
</dbReference>
<dbReference type="EMBL" id="JH767141">
    <property type="protein sequence ID" value="EQC38578.1"/>
    <property type="molecule type" value="Genomic_DNA"/>
</dbReference>
<organism evidence="3 4">
    <name type="scientific">Saprolegnia diclina (strain VS20)</name>
    <dbReference type="NCBI Taxonomy" id="1156394"/>
    <lineage>
        <taxon>Eukaryota</taxon>
        <taxon>Sar</taxon>
        <taxon>Stramenopiles</taxon>
        <taxon>Oomycota</taxon>
        <taxon>Saprolegniomycetes</taxon>
        <taxon>Saprolegniales</taxon>
        <taxon>Saprolegniaceae</taxon>
        <taxon>Saprolegnia</taxon>
    </lineage>
</organism>
<dbReference type="Pfam" id="PF00710">
    <property type="entry name" value="Asparaginase"/>
    <property type="match status" value="1"/>
</dbReference>
<dbReference type="Gene3D" id="3.40.50.1170">
    <property type="entry name" value="L-asparaginase, N-terminal domain"/>
    <property type="match status" value="1"/>
</dbReference>
<dbReference type="SUPFAM" id="SSF52799">
    <property type="entry name" value="(Phosphotyrosine protein) phosphatases II"/>
    <property type="match status" value="1"/>
</dbReference>
<dbReference type="InterPro" id="IPR027474">
    <property type="entry name" value="L-asparaginase_N"/>
</dbReference>
<dbReference type="VEuPathDB" id="FungiDB:SDRG_04282"/>
<dbReference type="InterPro" id="IPR037152">
    <property type="entry name" value="L-asparaginase_N_sf"/>
</dbReference>
<accession>T0S0W4</accession>